<dbReference type="AlphaFoldDB" id="A0A1X0X281"/>
<dbReference type="RefSeq" id="WP_084867200.1">
    <property type="nucleotide sequence ID" value="NZ_LNVH01000001.1"/>
</dbReference>
<proteinExistence type="predicted"/>
<organism evidence="2 3">
    <name type="scientific">Streptococcus oralis subsp. tigurinus</name>
    <dbReference type="NCBI Taxonomy" id="1077464"/>
    <lineage>
        <taxon>Bacteria</taxon>
        <taxon>Bacillati</taxon>
        <taxon>Bacillota</taxon>
        <taxon>Bacilli</taxon>
        <taxon>Lactobacillales</taxon>
        <taxon>Streptococcaceae</taxon>
        <taxon>Streptococcus</taxon>
    </lineage>
</organism>
<dbReference type="EMBL" id="LNVH01000001">
    <property type="protein sequence ID" value="ORJ33071.1"/>
    <property type="molecule type" value="Genomic_DNA"/>
</dbReference>
<evidence type="ECO:0000256" key="1">
    <source>
        <dbReference type="SAM" id="Phobius"/>
    </source>
</evidence>
<keyword evidence="1" id="KW-1133">Transmembrane helix</keyword>
<evidence type="ECO:0000313" key="2">
    <source>
        <dbReference type="EMBL" id="ORJ33071.1"/>
    </source>
</evidence>
<protein>
    <submittedName>
        <fullName evidence="2">Uncharacterized protein</fullName>
    </submittedName>
</protein>
<evidence type="ECO:0000313" key="3">
    <source>
        <dbReference type="Proteomes" id="UP000192532"/>
    </source>
</evidence>
<accession>A0A1X0X281</accession>
<feature type="transmembrane region" description="Helical" evidence="1">
    <location>
        <begin position="7"/>
        <end position="33"/>
    </location>
</feature>
<name>A0A1X0X281_STROR</name>
<keyword evidence="1" id="KW-0472">Membrane</keyword>
<sequence>MKRKLTIFEYLGFCFCEAAGFLIILGIVISLINNFKPQISIRDFMIISAIVLGIIYIILKIISRFFSEKPLIAMLPISYLVGFYMIQFLMVRDNFSMNIDYSQQLGLLTMFFITVSIIDKMFDFYLEEK</sequence>
<feature type="transmembrane region" description="Helical" evidence="1">
    <location>
        <begin position="39"/>
        <end position="59"/>
    </location>
</feature>
<gene>
    <name evidence="2" type="ORF">ATE37_04800</name>
</gene>
<feature type="transmembrane region" description="Helical" evidence="1">
    <location>
        <begin position="71"/>
        <end position="91"/>
    </location>
</feature>
<comment type="caution">
    <text evidence="2">The sequence shown here is derived from an EMBL/GenBank/DDBJ whole genome shotgun (WGS) entry which is preliminary data.</text>
</comment>
<keyword evidence="1" id="KW-0812">Transmembrane</keyword>
<dbReference type="Proteomes" id="UP000192532">
    <property type="component" value="Unassembled WGS sequence"/>
</dbReference>
<feature type="transmembrane region" description="Helical" evidence="1">
    <location>
        <begin position="103"/>
        <end position="122"/>
    </location>
</feature>
<reference evidence="2 3" key="1">
    <citation type="journal article" date="2016" name="PLoS ONE">
        <title>Comparative Genomics Analysis of Streptococcus tigurinus Strains Identifies Genetic Elements Specifically and Uniquely Present in Highly Virulent Strains.</title>
        <authorList>
            <person name="Diene S.M."/>
            <person name="Francois P."/>
            <person name="Zbinden A."/>
            <person name="Entenza J.M."/>
            <person name="Resch G."/>
        </authorList>
    </citation>
    <scope>NUCLEOTIDE SEQUENCE [LARGE SCALE GENOMIC DNA]</scope>
    <source>
        <strain evidence="2 3">859</strain>
    </source>
</reference>